<keyword evidence="1" id="KW-0812">Transmembrane</keyword>
<dbReference type="AlphaFoldDB" id="R7TSH6"/>
<evidence type="ECO:0000313" key="3">
    <source>
        <dbReference type="EnsemblMetazoa" id="CapteP205160"/>
    </source>
</evidence>
<reference evidence="3" key="3">
    <citation type="submission" date="2015-06" db="UniProtKB">
        <authorList>
            <consortium name="EnsemblMetazoa"/>
        </authorList>
    </citation>
    <scope>IDENTIFICATION</scope>
</reference>
<keyword evidence="4" id="KW-1185">Reference proteome</keyword>
<feature type="transmembrane region" description="Helical" evidence="1">
    <location>
        <begin position="159"/>
        <end position="176"/>
    </location>
</feature>
<dbReference type="EMBL" id="KB308725">
    <property type="protein sequence ID" value="ELT96828.1"/>
    <property type="molecule type" value="Genomic_DNA"/>
</dbReference>
<feature type="transmembrane region" description="Helical" evidence="1">
    <location>
        <begin position="380"/>
        <end position="403"/>
    </location>
</feature>
<proteinExistence type="predicted"/>
<protein>
    <submittedName>
        <fullName evidence="2 3">Uncharacterized protein</fullName>
    </submittedName>
</protein>
<dbReference type="HOGENOM" id="CLU_678342_0_0_1"/>
<feature type="transmembrane region" description="Helical" evidence="1">
    <location>
        <begin position="108"/>
        <end position="125"/>
    </location>
</feature>
<name>R7TSH6_CAPTE</name>
<keyword evidence="1" id="KW-0472">Membrane</keyword>
<evidence type="ECO:0000256" key="1">
    <source>
        <dbReference type="SAM" id="Phobius"/>
    </source>
</evidence>
<feature type="transmembrane region" description="Helical" evidence="1">
    <location>
        <begin position="196"/>
        <end position="218"/>
    </location>
</feature>
<organism evidence="2">
    <name type="scientific">Capitella teleta</name>
    <name type="common">Polychaete worm</name>
    <dbReference type="NCBI Taxonomy" id="283909"/>
    <lineage>
        <taxon>Eukaryota</taxon>
        <taxon>Metazoa</taxon>
        <taxon>Spiralia</taxon>
        <taxon>Lophotrochozoa</taxon>
        <taxon>Annelida</taxon>
        <taxon>Polychaeta</taxon>
        <taxon>Sedentaria</taxon>
        <taxon>Scolecida</taxon>
        <taxon>Capitellidae</taxon>
        <taxon>Capitella</taxon>
    </lineage>
</organism>
<accession>R7TSH6</accession>
<dbReference type="EMBL" id="AMQN01002243">
    <property type="status" value="NOT_ANNOTATED_CDS"/>
    <property type="molecule type" value="Genomic_DNA"/>
</dbReference>
<feature type="transmembrane region" description="Helical" evidence="1">
    <location>
        <begin position="339"/>
        <end position="360"/>
    </location>
</feature>
<dbReference type="Proteomes" id="UP000014760">
    <property type="component" value="Unassembled WGS sequence"/>
</dbReference>
<sequence>MKVNKCILACPYEQPNNYYPNNLIDNPGCMIQQESICVTIGQIRSLGLIGRENDRSSEIHYTEQSGNMLKGLIRGEGAMFMKVVGGEEFAIAKVLDGAFEAGFGVDPFVVAFLSMYVFSAGLMLLTSSCWQKLGLIPPLLKEWFTETGEAVRSNIQKSVVFNACFNTAVLLLYLVLPSDPFDPADDDLSNCVCPVHHLWMLAVLCLLVFCFASLRYMAHMLRHTKNYHGYVVYSPPPAHQMASIFTANFGRVIALSLVIFVFPVALGGLRLRSQTAELSVMHKFVLCSPKSDPDSPSWQITAQSVVITTVLVALPMIIVLVIEHAIFCSYRNIKAKIPGFYVIINSPFVTTQLVTTWPGWLAAIALTAQIHGNLPRLYCAVWALLAPMDCLAMLCIFTIASCLSKK</sequence>
<feature type="transmembrane region" description="Helical" evidence="1">
    <location>
        <begin position="305"/>
        <end position="327"/>
    </location>
</feature>
<evidence type="ECO:0000313" key="2">
    <source>
        <dbReference type="EMBL" id="ELT96828.1"/>
    </source>
</evidence>
<evidence type="ECO:0000313" key="4">
    <source>
        <dbReference type="Proteomes" id="UP000014760"/>
    </source>
</evidence>
<reference evidence="2 4" key="2">
    <citation type="journal article" date="2013" name="Nature">
        <title>Insights into bilaterian evolution from three spiralian genomes.</title>
        <authorList>
            <person name="Simakov O."/>
            <person name="Marletaz F."/>
            <person name="Cho S.J."/>
            <person name="Edsinger-Gonzales E."/>
            <person name="Havlak P."/>
            <person name="Hellsten U."/>
            <person name="Kuo D.H."/>
            <person name="Larsson T."/>
            <person name="Lv J."/>
            <person name="Arendt D."/>
            <person name="Savage R."/>
            <person name="Osoegawa K."/>
            <person name="de Jong P."/>
            <person name="Grimwood J."/>
            <person name="Chapman J.A."/>
            <person name="Shapiro H."/>
            <person name="Aerts A."/>
            <person name="Otillar R.P."/>
            <person name="Terry A.Y."/>
            <person name="Boore J.L."/>
            <person name="Grigoriev I.V."/>
            <person name="Lindberg D.R."/>
            <person name="Seaver E.C."/>
            <person name="Weisblat D.A."/>
            <person name="Putnam N.H."/>
            <person name="Rokhsar D.S."/>
        </authorList>
    </citation>
    <scope>NUCLEOTIDE SEQUENCE</scope>
    <source>
        <strain evidence="2 4">I ESC-2004</strain>
    </source>
</reference>
<keyword evidence="1" id="KW-1133">Transmembrane helix</keyword>
<reference evidence="4" key="1">
    <citation type="submission" date="2012-12" db="EMBL/GenBank/DDBJ databases">
        <authorList>
            <person name="Hellsten U."/>
            <person name="Grimwood J."/>
            <person name="Chapman J.A."/>
            <person name="Shapiro H."/>
            <person name="Aerts A."/>
            <person name="Otillar R.P."/>
            <person name="Terry A.Y."/>
            <person name="Boore J.L."/>
            <person name="Simakov O."/>
            <person name="Marletaz F."/>
            <person name="Cho S.-J."/>
            <person name="Edsinger-Gonzales E."/>
            <person name="Havlak P."/>
            <person name="Kuo D.-H."/>
            <person name="Larsson T."/>
            <person name="Lv J."/>
            <person name="Arendt D."/>
            <person name="Savage R."/>
            <person name="Osoegawa K."/>
            <person name="de Jong P."/>
            <person name="Lindberg D.R."/>
            <person name="Seaver E.C."/>
            <person name="Weisblat D.A."/>
            <person name="Putnam N.H."/>
            <person name="Grigoriev I.V."/>
            <person name="Rokhsar D.S."/>
        </authorList>
    </citation>
    <scope>NUCLEOTIDE SEQUENCE</scope>
    <source>
        <strain evidence="4">I ESC-2004</strain>
    </source>
</reference>
<gene>
    <name evidence="2" type="ORF">CAPTEDRAFT_205160</name>
</gene>
<feature type="transmembrane region" description="Helical" evidence="1">
    <location>
        <begin position="249"/>
        <end position="269"/>
    </location>
</feature>
<dbReference type="EnsemblMetazoa" id="CapteT205160">
    <property type="protein sequence ID" value="CapteP205160"/>
    <property type="gene ID" value="CapteG205160"/>
</dbReference>